<evidence type="ECO:0000256" key="9">
    <source>
        <dbReference type="RuleBase" id="RU004389"/>
    </source>
</evidence>
<dbReference type="InterPro" id="IPR001059">
    <property type="entry name" value="Transl_elong_P/YeiP_cen"/>
</dbReference>
<accession>A0A5C0UEJ8</accession>
<name>A0A5C0UEJ8_9PROT</name>
<organism evidence="12 13">
    <name type="scientific">Candidatus Cytomitobacter primus</name>
    <dbReference type="NCBI Taxonomy" id="2066024"/>
    <lineage>
        <taxon>Bacteria</taxon>
        <taxon>Pseudomonadati</taxon>
        <taxon>Pseudomonadota</taxon>
        <taxon>Alphaproteobacteria</taxon>
        <taxon>Holosporales</taxon>
        <taxon>Holosporaceae</taxon>
        <taxon>Candidatus Cytomitobacter</taxon>
    </lineage>
</organism>
<comment type="similarity">
    <text evidence="3 7 9">Belongs to the elongation factor P family.</text>
</comment>
<dbReference type="GO" id="GO:0005829">
    <property type="term" value="C:cytosol"/>
    <property type="evidence" value="ECO:0007669"/>
    <property type="project" value="UniProtKB-ARBA"/>
</dbReference>
<evidence type="ECO:0000259" key="10">
    <source>
        <dbReference type="SMART" id="SM00841"/>
    </source>
</evidence>
<feature type="domain" description="Elongation factor P C-terminal" evidence="10">
    <location>
        <begin position="133"/>
        <end position="188"/>
    </location>
</feature>
<proteinExistence type="inferred from homology"/>
<keyword evidence="13" id="KW-1185">Reference proteome</keyword>
<dbReference type="Pfam" id="PF08207">
    <property type="entry name" value="EFP_N"/>
    <property type="match status" value="1"/>
</dbReference>
<dbReference type="InterPro" id="IPR011768">
    <property type="entry name" value="Transl_elongation_fac_P"/>
</dbReference>
<dbReference type="NCBIfam" id="TIGR00038">
    <property type="entry name" value="efp"/>
    <property type="match status" value="1"/>
</dbReference>
<dbReference type="InterPro" id="IPR012340">
    <property type="entry name" value="NA-bd_OB-fold"/>
</dbReference>
<reference evidence="12 13" key="1">
    <citation type="submission" date="2019-08" db="EMBL/GenBank/DDBJ databases">
        <title>Highly reduced genomes of protist endosymbionts show evolutionary convergence.</title>
        <authorList>
            <person name="George E."/>
            <person name="Husnik F."/>
            <person name="Tashyreva D."/>
            <person name="Prokopchuk G."/>
            <person name="Horak A."/>
            <person name="Kwong W.K."/>
            <person name="Lukes J."/>
            <person name="Keeling P.J."/>
        </authorList>
    </citation>
    <scope>NUCLEOTIDE SEQUENCE [LARGE SCALE GENOMIC DNA]</scope>
    <source>
        <strain evidence="12">1604LC</strain>
    </source>
</reference>
<dbReference type="GO" id="GO:0003746">
    <property type="term" value="F:translation elongation factor activity"/>
    <property type="evidence" value="ECO:0007669"/>
    <property type="project" value="UniProtKB-UniRule"/>
</dbReference>
<evidence type="ECO:0000256" key="3">
    <source>
        <dbReference type="ARBA" id="ARBA00009479"/>
    </source>
</evidence>
<comment type="pathway">
    <text evidence="2 7">Protein biosynthesis; polypeptide chain elongation.</text>
</comment>
<keyword evidence="5 7" id="KW-0251">Elongation factor</keyword>
<protein>
    <recommendedName>
        <fullName evidence="7 8">Elongation factor P</fullName>
        <shortName evidence="7">EF-P</shortName>
    </recommendedName>
</protein>
<dbReference type="InterPro" id="IPR015365">
    <property type="entry name" value="Elong-fact-P_C"/>
</dbReference>
<keyword evidence="6 7" id="KW-0648">Protein biosynthesis</keyword>
<evidence type="ECO:0000313" key="12">
    <source>
        <dbReference type="EMBL" id="QEK38478.1"/>
    </source>
</evidence>
<dbReference type="Proteomes" id="UP000325004">
    <property type="component" value="Chromosome"/>
</dbReference>
<sequence length="191" mass="21803">MDQKINVSNVRVGNVLIMKDKLFVVRKTEHVKPGKGGAFIQMELKGLDSTTKLNERFRSEENVVKAILEEKHAKFLYADNDSCHFMFMDDTYDQFEISKEDFKPVSNFLYDGVEIKAMMHEEKVISFEFASPVVMEIIEADPVIKGQTASSSYKNAVIENGIKILVPTYIKQGDKIVVNPSDSTYMERFKS</sequence>
<evidence type="ECO:0000256" key="4">
    <source>
        <dbReference type="ARBA" id="ARBA00022490"/>
    </source>
</evidence>
<evidence type="ECO:0000256" key="8">
    <source>
        <dbReference type="NCBIfam" id="TIGR00038"/>
    </source>
</evidence>
<evidence type="ECO:0000256" key="1">
    <source>
        <dbReference type="ARBA" id="ARBA00004496"/>
    </source>
</evidence>
<evidence type="ECO:0000256" key="7">
    <source>
        <dbReference type="HAMAP-Rule" id="MF_00141"/>
    </source>
</evidence>
<dbReference type="EMBL" id="CP043316">
    <property type="protein sequence ID" value="QEK38478.1"/>
    <property type="molecule type" value="Genomic_DNA"/>
</dbReference>
<evidence type="ECO:0000256" key="2">
    <source>
        <dbReference type="ARBA" id="ARBA00004815"/>
    </source>
</evidence>
<keyword evidence="4 7" id="KW-0963">Cytoplasm</keyword>
<dbReference type="RefSeq" id="WP_148971594.1">
    <property type="nucleotide sequence ID" value="NZ_CP043316.1"/>
</dbReference>
<dbReference type="Gene3D" id="2.30.30.30">
    <property type="match status" value="1"/>
</dbReference>
<dbReference type="SUPFAM" id="SSF50249">
    <property type="entry name" value="Nucleic acid-binding proteins"/>
    <property type="match status" value="2"/>
</dbReference>
<evidence type="ECO:0000313" key="13">
    <source>
        <dbReference type="Proteomes" id="UP000325004"/>
    </source>
</evidence>
<dbReference type="InterPro" id="IPR014722">
    <property type="entry name" value="Rib_uL2_dom2"/>
</dbReference>
<evidence type="ECO:0000259" key="11">
    <source>
        <dbReference type="SMART" id="SM01185"/>
    </source>
</evidence>
<dbReference type="OrthoDB" id="9801844at2"/>
<gene>
    <name evidence="7 12" type="primary">efp</name>
    <name evidence="12" type="ORF">FZC34_00915</name>
</gene>
<evidence type="ECO:0000256" key="6">
    <source>
        <dbReference type="ARBA" id="ARBA00022917"/>
    </source>
</evidence>
<dbReference type="GO" id="GO:0043043">
    <property type="term" value="P:peptide biosynthetic process"/>
    <property type="evidence" value="ECO:0007669"/>
    <property type="project" value="InterPro"/>
</dbReference>
<dbReference type="PROSITE" id="PS01275">
    <property type="entry name" value="EFP"/>
    <property type="match status" value="1"/>
</dbReference>
<dbReference type="InterPro" id="IPR013185">
    <property type="entry name" value="Transl_elong_KOW-like"/>
</dbReference>
<dbReference type="Pfam" id="PF01132">
    <property type="entry name" value="EFP"/>
    <property type="match status" value="1"/>
</dbReference>
<dbReference type="InterPro" id="IPR008991">
    <property type="entry name" value="Translation_prot_SH3-like_sf"/>
</dbReference>
<comment type="function">
    <text evidence="7">Involved in peptide bond synthesis. Stimulates efficient translation and peptide-bond synthesis on native or reconstituted 70S ribosomes in vitro. Probably functions indirectly by altering the affinity of the ribosome for aminoacyl-tRNA, thus increasing their reactivity as acceptors for peptidyl transferase.</text>
</comment>
<dbReference type="InterPro" id="IPR013852">
    <property type="entry name" value="Transl_elong_P/YeiP_CS"/>
</dbReference>
<comment type="subcellular location">
    <subcellularLocation>
        <location evidence="1 7">Cytoplasm</location>
    </subcellularLocation>
</comment>
<dbReference type="PIRSF" id="PIRSF005901">
    <property type="entry name" value="EF-P"/>
    <property type="match status" value="1"/>
</dbReference>
<dbReference type="SMART" id="SM00841">
    <property type="entry name" value="Elong-fact-P_C"/>
    <property type="match status" value="1"/>
</dbReference>
<dbReference type="HAMAP" id="MF_00141">
    <property type="entry name" value="EF_P"/>
    <property type="match status" value="1"/>
</dbReference>
<dbReference type="NCBIfam" id="NF001810">
    <property type="entry name" value="PRK00529.1"/>
    <property type="match status" value="1"/>
</dbReference>
<dbReference type="PANTHER" id="PTHR30053:SF14">
    <property type="entry name" value="TRANSLATION ELONGATION FACTOR KOW-LIKE DOMAIN-CONTAINING PROTEIN"/>
    <property type="match status" value="1"/>
</dbReference>
<dbReference type="AlphaFoldDB" id="A0A5C0UEJ8"/>
<evidence type="ECO:0000256" key="5">
    <source>
        <dbReference type="ARBA" id="ARBA00022768"/>
    </source>
</evidence>
<dbReference type="Gene3D" id="2.40.50.140">
    <property type="entry name" value="Nucleic acid-binding proteins"/>
    <property type="match status" value="2"/>
</dbReference>
<dbReference type="UniPathway" id="UPA00345"/>
<dbReference type="Pfam" id="PF09285">
    <property type="entry name" value="Elong-fact-P_C"/>
    <property type="match status" value="1"/>
</dbReference>
<feature type="domain" description="Translation elongation factor P/YeiP central" evidence="11">
    <location>
        <begin position="70"/>
        <end position="125"/>
    </location>
</feature>
<dbReference type="PANTHER" id="PTHR30053">
    <property type="entry name" value="ELONGATION FACTOR P"/>
    <property type="match status" value="1"/>
</dbReference>
<dbReference type="SUPFAM" id="SSF50104">
    <property type="entry name" value="Translation proteins SH3-like domain"/>
    <property type="match status" value="1"/>
</dbReference>
<dbReference type="KEGG" id="cpri:FZC34_00915"/>
<dbReference type="SMART" id="SM01185">
    <property type="entry name" value="EFP"/>
    <property type="match status" value="1"/>
</dbReference>
<dbReference type="InterPro" id="IPR020599">
    <property type="entry name" value="Transl_elong_fac_P/YeiP"/>
</dbReference>
<dbReference type="FunFam" id="2.40.50.140:FF:000004">
    <property type="entry name" value="Elongation factor P"/>
    <property type="match status" value="1"/>
</dbReference>